<dbReference type="EMBL" id="CP119075">
    <property type="protein sequence ID" value="WED64496.1"/>
    <property type="molecule type" value="Genomic_DNA"/>
</dbReference>
<reference evidence="3" key="1">
    <citation type="submission" date="2023-03" db="EMBL/GenBank/DDBJ databases">
        <title>Lomoglobus Profundus gen. nov., sp. nov., a novel member of the phylum Verrucomicrobia, isolated from deep-marine sediment of South China Sea.</title>
        <authorList>
            <person name="Ahmad T."/>
            <person name="Ishaq S.E."/>
            <person name="Wang F."/>
        </authorList>
    </citation>
    <scope>NUCLEOTIDE SEQUENCE</scope>
    <source>
        <strain evidence="3">LMO-M01</strain>
    </source>
</reference>
<evidence type="ECO:0000313" key="3">
    <source>
        <dbReference type="EMBL" id="WED64496.1"/>
    </source>
</evidence>
<evidence type="ECO:0000313" key="4">
    <source>
        <dbReference type="Proteomes" id="UP001218638"/>
    </source>
</evidence>
<accession>A0AAE9ZW48</accession>
<gene>
    <name evidence="3" type="ORF">PXH66_19320</name>
</gene>
<evidence type="ECO:0000259" key="2">
    <source>
        <dbReference type="Pfam" id="PF08338"/>
    </source>
</evidence>
<dbReference type="InterPro" id="IPR013549">
    <property type="entry name" value="DUF1731"/>
</dbReference>
<feature type="domain" description="NAD-dependent epimerase/dehydratase" evidence="1">
    <location>
        <begin position="3"/>
        <end position="234"/>
    </location>
</feature>
<feature type="domain" description="DUF1731" evidence="2">
    <location>
        <begin position="262"/>
        <end position="310"/>
    </location>
</feature>
<dbReference type="PANTHER" id="PTHR11092:SF0">
    <property type="entry name" value="EPIMERASE FAMILY PROTEIN SDR39U1"/>
    <property type="match status" value="1"/>
</dbReference>
<proteinExistence type="predicted"/>
<dbReference type="InterPro" id="IPR001509">
    <property type="entry name" value="Epimerase_deHydtase"/>
</dbReference>
<protein>
    <submittedName>
        <fullName evidence="3">DUF1731 domain-containing protein</fullName>
    </submittedName>
</protein>
<sequence length="315" mass="34036">MKVIIAGGSGHVGAVLRRKFATVDHEVVVLSRRARAATGGCRVVPWDGRTVGDWTQEVDGADVVINLAGRSVDCRYGAKNLGEMLESRLWSTTAIGRAIAQAARPPRVWLQAATATIYAHRFDAANDEASGIIGGDEPSAPPKWNASVAIARAWEEAVDTVETPHTRKVILRSAMVMSRDRGSVFDVLATLARRHLGGTIGDGRQFVSWIPEHDFATAIQFLIDRADIAGAINVCAPNPLPNAAFMRDLRTAVNRRWGLPTPGPLLELGCWALRTESELVLKSRRVVPGRLQAAGFEFTHPTWSGAAQALVVAQK</sequence>
<dbReference type="InterPro" id="IPR036291">
    <property type="entry name" value="NAD(P)-bd_dom_sf"/>
</dbReference>
<dbReference type="Pfam" id="PF01370">
    <property type="entry name" value="Epimerase"/>
    <property type="match status" value="1"/>
</dbReference>
<dbReference type="Gene3D" id="3.40.50.720">
    <property type="entry name" value="NAD(P)-binding Rossmann-like Domain"/>
    <property type="match status" value="1"/>
</dbReference>
<dbReference type="SUPFAM" id="SSF51735">
    <property type="entry name" value="NAD(P)-binding Rossmann-fold domains"/>
    <property type="match status" value="1"/>
</dbReference>
<evidence type="ECO:0000259" key="1">
    <source>
        <dbReference type="Pfam" id="PF01370"/>
    </source>
</evidence>
<name>A0AAE9ZW48_9BACT</name>
<dbReference type="Proteomes" id="UP001218638">
    <property type="component" value="Chromosome"/>
</dbReference>
<dbReference type="KEGG" id="slom:PXH66_19320"/>
<dbReference type="RefSeq" id="WP_330930871.1">
    <property type="nucleotide sequence ID" value="NZ_CP119075.1"/>
</dbReference>
<dbReference type="AlphaFoldDB" id="A0AAE9ZW48"/>
<keyword evidence="4" id="KW-1185">Reference proteome</keyword>
<dbReference type="PANTHER" id="PTHR11092">
    <property type="entry name" value="SUGAR NUCLEOTIDE EPIMERASE RELATED"/>
    <property type="match status" value="1"/>
</dbReference>
<dbReference type="Pfam" id="PF08338">
    <property type="entry name" value="DUF1731"/>
    <property type="match status" value="1"/>
</dbReference>
<organism evidence="3 4">
    <name type="scientific">Synoicihabitans lomoniglobus</name>
    <dbReference type="NCBI Taxonomy" id="2909285"/>
    <lineage>
        <taxon>Bacteria</taxon>
        <taxon>Pseudomonadati</taxon>
        <taxon>Verrucomicrobiota</taxon>
        <taxon>Opitutia</taxon>
        <taxon>Opitutales</taxon>
        <taxon>Opitutaceae</taxon>
        <taxon>Synoicihabitans</taxon>
    </lineage>
</organism>